<evidence type="ECO:0000256" key="4">
    <source>
        <dbReference type="ARBA" id="ARBA00023136"/>
    </source>
</evidence>
<feature type="transmembrane region" description="Helical" evidence="7">
    <location>
        <begin position="317"/>
        <end position="340"/>
    </location>
</feature>
<feature type="transmembrane region" description="Helical" evidence="7">
    <location>
        <begin position="215"/>
        <end position="236"/>
    </location>
</feature>
<keyword evidence="4 7" id="KW-0472">Membrane</keyword>
<feature type="transmembrane region" description="Helical" evidence="7">
    <location>
        <begin position="68"/>
        <end position="86"/>
    </location>
</feature>
<dbReference type="InterPro" id="IPR036259">
    <property type="entry name" value="MFS_trans_sf"/>
</dbReference>
<dbReference type="Proteomes" id="UP000187851">
    <property type="component" value="Chromosome"/>
</dbReference>
<evidence type="ECO:0000313" key="10">
    <source>
        <dbReference type="Proteomes" id="UP000187851"/>
    </source>
</evidence>
<dbReference type="CDD" id="cd17321">
    <property type="entry name" value="MFS_MMR_MDR_like"/>
    <property type="match status" value="1"/>
</dbReference>
<feature type="transmembrane region" description="Helical" evidence="7">
    <location>
        <begin position="156"/>
        <end position="178"/>
    </location>
</feature>
<evidence type="ECO:0000256" key="2">
    <source>
        <dbReference type="ARBA" id="ARBA00022692"/>
    </source>
</evidence>
<dbReference type="Gene3D" id="1.20.1250.20">
    <property type="entry name" value="MFS general substrate transporter like domains"/>
    <property type="match status" value="1"/>
</dbReference>
<gene>
    <name evidence="9" type="ORF">BV401_02985</name>
</gene>
<feature type="transmembrane region" description="Helical" evidence="7">
    <location>
        <begin position="496"/>
        <end position="513"/>
    </location>
</feature>
<comment type="subcellular location">
    <subcellularLocation>
        <location evidence="1">Cell membrane</location>
        <topology evidence="1">Multi-pass membrane protein</topology>
    </subcellularLocation>
</comment>
<dbReference type="PROSITE" id="PS50850">
    <property type="entry name" value="MFS"/>
    <property type="match status" value="1"/>
</dbReference>
<feature type="transmembrane region" description="Helical" evidence="7">
    <location>
        <begin position="184"/>
        <end position="203"/>
    </location>
</feature>
<feature type="domain" description="Major facilitator superfamily (MFS) profile" evidence="8">
    <location>
        <begin position="32"/>
        <end position="517"/>
    </location>
</feature>
<dbReference type="EMBL" id="CP019458">
    <property type="protein sequence ID" value="AQA09603.1"/>
    <property type="molecule type" value="Genomic_DNA"/>
</dbReference>
<accession>A0ABM6H6W3</accession>
<feature type="transmembrane region" description="Helical" evidence="7">
    <location>
        <begin position="98"/>
        <end position="117"/>
    </location>
</feature>
<dbReference type="RefSeq" id="WP_079255972.1">
    <property type="nucleotide sequence ID" value="NZ_CP019458.1"/>
</dbReference>
<evidence type="ECO:0000259" key="8">
    <source>
        <dbReference type="PROSITE" id="PS50850"/>
    </source>
</evidence>
<evidence type="ECO:0000313" key="9">
    <source>
        <dbReference type="EMBL" id="AQA09603.1"/>
    </source>
</evidence>
<dbReference type="PANTHER" id="PTHR42718:SF42">
    <property type="entry name" value="EXPORT PROTEIN"/>
    <property type="match status" value="1"/>
</dbReference>
<feature type="transmembrane region" description="Helical" evidence="7">
    <location>
        <begin position="352"/>
        <end position="373"/>
    </location>
</feature>
<reference evidence="9 10" key="1">
    <citation type="journal article" date="2017" name="J. Biotechnol.">
        <title>The complete genome sequence of Streptomyces autolyticus CGMCC 0516, the producer of geldanamycin, autolytimycin, reblastatin and elaiophylin.</title>
        <authorList>
            <person name="Yin M."/>
            <person name="Jiang M."/>
            <person name="Ren Z."/>
            <person name="Dong Y."/>
            <person name="Lu T."/>
        </authorList>
    </citation>
    <scope>NUCLEOTIDE SEQUENCE [LARGE SCALE GENOMIC DNA]</scope>
    <source>
        <strain evidence="9 10">CGMCC0516</strain>
    </source>
</reference>
<name>A0ABM6H6W3_9ACTN</name>
<keyword evidence="2 7" id="KW-0812">Transmembrane</keyword>
<keyword evidence="3 7" id="KW-1133">Transmembrane helix</keyword>
<evidence type="ECO:0000256" key="1">
    <source>
        <dbReference type="ARBA" id="ARBA00004651"/>
    </source>
</evidence>
<organism evidence="9 10">
    <name type="scientific">Streptomyces autolyticus</name>
    <dbReference type="NCBI Taxonomy" id="75293"/>
    <lineage>
        <taxon>Bacteria</taxon>
        <taxon>Bacillati</taxon>
        <taxon>Actinomycetota</taxon>
        <taxon>Actinomycetes</taxon>
        <taxon>Kitasatosporales</taxon>
        <taxon>Streptomycetaceae</taxon>
        <taxon>Streptomyces</taxon>
    </lineage>
</organism>
<feature type="transmembrane region" description="Helical" evidence="7">
    <location>
        <begin position="286"/>
        <end position="311"/>
    </location>
</feature>
<feature type="transmembrane region" description="Helical" evidence="7">
    <location>
        <begin position="248"/>
        <end position="266"/>
    </location>
</feature>
<keyword evidence="10" id="KW-1185">Reference proteome</keyword>
<feature type="transmembrane region" description="Helical" evidence="7">
    <location>
        <begin position="424"/>
        <end position="441"/>
    </location>
</feature>
<protein>
    <submittedName>
        <fullName evidence="9">MFS transporter</fullName>
    </submittedName>
</protein>
<proteinExistence type="predicted"/>
<dbReference type="PRINTS" id="PR01036">
    <property type="entry name" value="TCRTETB"/>
</dbReference>
<dbReference type="SUPFAM" id="SSF103473">
    <property type="entry name" value="MFS general substrate transporter"/>
    <property type="match status" value="1"/>
</dbReference>
<evidence type="ECO:0000256" key="7">
    <source>
        <dbReference type="SAM" id="Phobius"/>
    </source>
</evidence>
<feature type="region of interest" description="Disordered" evidence="6">
    <location>
        <begin position="1"/>
        <end position="22"/>
    </location>
</feature>
<dbReference type="InterPro" id="IPR020846">
    <property type="entry name" value="MFS_dom"/>
</dbReference>
<feature type="transmembrane region" description="Helical" evidence="7">
    <location>
        <begin position="123"/>
        <end position="144"/>
    </location>
</feature>
<dbReference type="Pfam" id="PF07690">
    <property type="entry name" value="MFS_1"/>
    <property type="match status" value="1"/>
</dbReference>
<dbReference type="PANTHER" id="PTHR42718">
    <property type="entry name" value="MAJOR FACILITATOR SUPERFAMILY MULTIDRUG TRANSPORTER MFSC"/>
    <property type="match status" value="1"/>
</dbReference>
<feature type="transmembrane region" description="Helical" evidence="7">
    <location>
        <begin position="32"/>
        <end position="53"/>
    </location>
</feature>
<evidence type="ECO:0000256" key="6">
    <source>
        <dbReference type="SAM" id="MobiDB-lite"/>
    </source>
</evidence>
<evidence type="ECO:0000256" key="3">
    <source>
        <dbReference type="ARBA" id="ARBA00022989"/>
    </source>
</evidence>
<dbReference type="InterPro" id="IPR011701">
    <property type="entry name" value="MFS"/>
</dbReference>
<dbReference type="Gene3D" id="1.20.1720.10">
    <property type="entry name" value="Multidrug resistance protein D"/>
    <property type="match status" value="1"/>
</dbReference>
<keyword evidence="5" id="KW-0046">Antibiotic resistance</keyword>
<sequence>MSTNQPARAAVAEASDTAHGEGVPDARQLRTILIAVCVALMAVIASVSGLNVAQPDLAIAFDASQSTILWIINIYTLTLAALLLPLGAIGDRLGRKPMLITGLAVFGVASAIAVLAPSAEVMLAARLLSGVGAAMIMPITLAVITSTFPQEERGRAIGVWTGVAGGGGILGMFLSAALVDVASWRYLFVLPIVLVVVALGMALRSVPNSREHSGHPFDTVGALASVVAVVGLIFVLQEGPERGWSAPVTLVSLTVGLIATVCFVAWELRRRDAALLDVRLFRERGLAGGSITLLTVFGVQAGIFVVLFPFFQAVLGWSGLLSTLALMPMAVLMMMASGLAPKLAVRIGPRSTMATGILLAGIGLALMAVIVSVDGGYLSILPGMLAMGIGMGLSMTPSTEAITSSLPRERQGVASALNDVTREFGTALGVALLGALLSAGYRGAIGDRLDGIPHGAADAAREGVANAVEAANGAGSHRQALVHAARQSFVDGWQQAMWAGVAVMGALLLYILARGPKNTSPVPADDPEAAETVVSRRAPRPQRPSGGAG</sequence>
<evidence type="ECO:0000256" key="5">
    <source>
        <dbReference type="ARBA" id="ARBA00023251"/>
    </source>
</evidence>
<feature type="region of interest" description="Disordered" evidence="6">
    <location>
        <begin position="519"/>
        <end position="549"/>
    </location>
</feature>